<organism evidence="3 4">
    <name type="scientific">Pandoraea thiooxydans</name>
    <dbReference type="NCBI Taxonomy" id="445709"/>
    <lineage>
        <taxon>Bacteria</taxon>
        <taxon>Pseudomonadati</taxon>
        <taxon>Pseudomonadota</taxon>
        <taxon>Betaproteobacteria</taxon>
        <taxon>Burkholderiales</taxon>
        <taxon>Burkholderiaceae</taxon>
        <taxon>Pandoraea</taxon>
    </lineage>
</organism>
<dbReference type="PROSITE" id="PS50404">
    <property type="entry name" value="GST_NTER"/>
    <property type="match status" value="1"/>
</dbReference>
<dbReference type="PATRIC" id="fig|445709.3.peg.2188"/>
<keyword evidence="4" id="KW-1185">Reference proteome</keyword>
<dbReference type="InterPro" id="IPR010987">
    <property type="entry name" value="Glutathione-S-Trfase_C-like"/>
</dbReference>
<dbReference type="OrthoDB" id="5242791at2"/>
<reference evidence="4" key="1">
    <citation type="submission" date="2015-06" db="EMBL/GenBank/DDBJ databases">
        <authorList>
            <person name="Lim Y.L."/>
            <person name="Ee R."/>
            <person name="Yong D."/>
            <person name="How K.Y."/>
            <person name="Yin W.F."/>
            <person name="Chan K.G."/>
        </authorList>
    </citation>
    <scope>NUCLEOTIDE SEQUENCE [LARGE SCALE GENOMIC DNA]</scope>
    <source>
        <strain evidence="4">DSM 25325</strain>
    </source>
</reference>
<dbReference type="PANTHER" id="PTHR43968:SF6">
    <property type="entry name" value="GLUTATHIONE S-TRANSFERASE OMEGA"/>
    <property type="match status" value="1"/>
</dbReference>
<feature type="domain" description="GST N-terminal" evidence="1">
    <location>
        <begin position="1"/>
        <end position="77"/>
    </location>
</feature>
<dbReference type="Pfam" id="PF13410">
    <property type="entry name" value="GST_C_2"/>
    <property type="match status" value="1"/>
</dbReference>
<dbReference type="KEGG" id="ptx:ABW99_10245"/>
<evidence type="ECO:0000259" key="1">
    <source>
        <dbReference type="PROSITE" id="PS50404"/>
    </source>
</evidence>
<dbReference type="EMBL" id="CP011568">
    <property type="protein sequence ID" value="AKJ68535.1"/>
    <property type="molecule type" value="Genomic_DNA"/>
</dbReference>
<evidence type="ECO:0000259" key="2">
    <source>
        <dbReference type="PROSITE" id="PS50405"/>
    </source>
</evidence>
<keyword evidence="3" id="KW-0808">Transferase</keyword>
<dbReference type="Gene3D" id="3.40.30.10">
    <property type="entry name" value="Glutaredoxin"/>
    <property type="match status" value="1"/>
</dbReference>
<dbReference type="Pfam" id="PF13417">
    <property type="entry name" value="GST_N_3"/>
    <property type="match status" value="1"/>
</dbReference>
<dbReference type="InterPro" id="IPR036249">
    <property type="entry name" value="Thioredoxin-like_sf"/>
</dbReference>
<dbReference type="GO" id="GO:0005737">
    <property type="term" value="C:cytoplasm"/>
    <property type="evidence" value="ECO:0007669"/>
    <property type="project" value="TreeGrafter"/>
</dbReference>
<dbReference type="CDD" id="cd00570">
    <property type="entry name" value="GST_N_family"/>
    <property type="match status" value="1"/>
</dbReference>
<gene>
    <name evidence="3" type="ORF">ABW99_10245</name>
</gene>
<dbReference type="AlphaFoldDB" id="A0A0G3ENJ1"/>
<dbReference type="InterPro" id="IPR036282">
    <property type="entry name" value="Glutathione-S-Trfase_C_sf"/>
</dbReference>
<evidence type="ECO:0000313" key="4">
    <source>
        <dbReference type="Proteomes" id="UP000036700"/>
    </source>
</evidence>
<name>A0A0G3ENJ1_9BURK</name>
<dbReference type="InterPro" id="IPR004045">
    <property type="entry name" value="Glutathione_S-Trfase_N"/>
</dbReference>
<dbReference type="InterPro" id="IPR050983">
    <property type="entry name" value="GST_Omega/HSP26"/>
</dbReference>
<dbReference type="Gene3D" id="1.20.1050.10">
    <property type="match status" value="1"/>
</dbReference>
<dbReference type="RefSeq" id="WP_047214384.1">
    <property type="nucleotide sequence ID" value="NZ_CP011568.3"/>
</dbReference>
<dbReference type="SUPFAM" id="SSF47616">
    <property type="entry name" value="GST C-terminal domain-like"/>
    <property type="match status" value="1"/>
</dbReference>
<protein>
    <submittedName>
        <fullName evidence="3">Glutathione S-transferase</fullName>
    </submittedName>
</protein>
<dbReference type="GO" id="GO:0016740">
    <property type="term" value="F:transferase activity"/>
    <property type="evidence" value="ECO:0007669"/>
    <property type="project" value="UniProtKB-KW"/>
</dbReference>
<dbReference type="STRING" id="445709.ABW99_10245"/>
<dbReference type="PROSITE" id="PS50405">
    <property type="entry name" value="GST_CTER"/>
    <property type="match status" value="1"/>
</dbReference>
<dbReference type="Proteomes" id="UP000036700">
    <property type="component" value="Chromosome"/>
</dbReference>
<accession>A0A0G3ENJ1</accession>
<dbReference type="SFLD" id="SFLDS00019">
    <property type="entry name" value="Glutathione_Transferase_(cytos"/>
    <property type="match status" value="1"/>
</dbReference>
<proteinExistence type="predicted"/>
<dbReference type="InterPro" id="IPR040079">
    <property type="entry name" value="Glutathione_S-Trfase"/>
</dbReference>
<dbReference type="PANTHER" id="PTHR43968">
    <property type="match status" value="1"/>
</dbReference>
<dbReference type="SUPFAM" id="SSF52833">
    <property type="entry name" value="Thioredoxin-like"/>
    <property type="match status" value="1"/>
</dbReference>
<feature type="domain" description="GST C-terminal" evidence="2">
    <location>
        <begin position="82"/>
        <end position="215"/>
    </location>
</feature>
<evidence type="ECO:0000313" key="3">
    <source>
        <dbReference type="EMBL" id="AKJ68535.1"/>
    </source>
</evidence>
<sequence>MLKLCGFALSNYYNKVKMVLLEKGVPFEESFAYPSQDEAFLARSPLGKVPFFETAQGPLCESQPMIEYLEALHPERPVYSRDPFIAAKQRELIVFLELHLELVARELYPQAFFGGTVSESAQARVRKRLERHITAFRQVAKFDPYLAGGEFSAADCAAFVHLPVIGLATQQIYGSDLLIEHGIDWKGYVKTIGERPSAQRVTADRKAYIAQQAKR</sequence>